<dbReference type="GO" id="GO:0005886">
    <property type="term" value="C:plasma membrane"/>
    <property type="evidence" value="ECO:0007669"/>
    <property type="project" value="UniProtKB-SubCell"/>
</dbReference>
<keyword evidence="5 6" id="KW-0472">Membrane</keyword>
<evidence type="ECO:0000313" key="7">
    <source>
        <dbReference type="EMBL" id="EIM74470.1"/>
    </source>
</evidence>
<feature type="transmembrane region" description="Helical" evidence="6">
    <location>
        <begin position="203"/>
        <end position="221"/>
    </location>
</feature>
<dbReference type="PIRSF" id="PIRSF006324">
    <property type="entry name" value="LeuE"/>
    <property type="match status" value="1"/>
</dbReference>
<dbReference type="PATRIC" id="fig|1189611.3.peg.2383"/>
<evidence type="ECO:0000256" key="5">
    <source>
        <dbReference type="ARBA" id="ARBA00023136"/>
    </source>
</evidence>
<evidence type="ECO:0000256" key="3">
    <source>
        <dbReference type="ARBA" id="ARBA00022692"/>
    </source>
</evidence>
<keyword evidence="2" id="KW-1003">Cell membrane</keyword>
<organism evidence="7 8">
    <name type="scientific">Nitratireductor aquibiodomus RA22</name>
    <dbReference type="NCBI Taxonomy" id="1189611"/>
    <lineage>
        <taxon>Bacteria</taxon>
        <taxon>Pseudomonadati</taxon>
        <taxon>Pseudomonadota</taxon>
        <taxon>Alphaproteobacteria</taxon>
        <taxon>Hyphomicrobiales</taxon>
        <taxon>Phyllobacteriaceae</taxon>
        <taxon>Nitratireductor</taxon>
    </lineage>
</organism>
<feature type="transmembrane region" description="Helical" evidence="6">
    <location>
        <begin position="164"/>
        <end position="191"/>
    </location>
</feature>
<feature type="transmembrane region" description="Helical" evidence="6">
    <location>
        <begin position="87"/>
        <end position="106"/>
    </location>
</feature>
<protein>
    <submittedName>
        <fullName evidence="7">Lysine exporter protein LysE/YggA</fullName>
    </submittedName>
</protein>
<accession>I5BY18</accession>
<proteinExistence type="predicted"/>
<evidence type="ECO:0000313" key="8">
    <source>
        <dbReference type="Proteomes" id="UP000004622"/>
    </source>
</evidence>
<evidence type="ECO:0000256" key="2">
    <source>
        <dbReference type="ARBA" id="ARBA00022475"/>
    </source>
</evidence>
<reference evidence="7 8" key="1">
    <citation type="journal article" date="2012" name="J. Bacteriol.">
        <title>Genome Sequence of Nitratireductor aquibiodomus Strain RA22.</title>
        <authorList>
            <person name="Singh A."/>
            <person name="Jangir P.K."/>
            <person name="Kumari C."/>
            <person name="Sharma R."/>
        </authorList>
    </citation>
    <scope>NUCLEOTIDE SEQUENCE [LARGE SCALE GENOMIC DNA]</scope>
    <source>
        <strain evidence="7 8">RA22</strain>
    </source>
</reference>
<keyword evidence="3 6" id="KW-0812">Transmembrane</keyword>
<comment type="subcellular location">
    <subcellularLocation>
        <location evidence="1">Cell membrane</location>
        <topology evidence="1">Multi-pass membrane protein</topology>
    </subcellularLocation>
</comment>
<evidence type="ECO:0000256" key="6">
    <source>
        <dbReference type="SAM" id="Phobius"/>
    </source>
</evidence>
<dbReference type="EMBL" id="AJXZ01000028">
    <property type="protein sequence ID" value="EIM74470.1"/>
    <property type="molecule type" value="Genomic_DNA"/>
</dbReference>
<dbReference type="PANTHER" id="PTHR30086">
    <property type="entry name" value="ARGININE EXPORTER PROTEIN ARGO"/>
    <property type="match status" value="1"/>
</dbReference>
<dbReference type="PANTHER" id="PTHR30086:SF20">
    <property type="entry name" value="ARGININE EXPORTER PROTEIN ARGO-RELATED"/>
    <property type="match status" value="1"/>
</dbReference>
<dbReference type="Proteomes" id="UP000004622">
    <property type="component" value="Unassembled WGS sequence"/>
</dbReference>
<dbReference type="InterPro" id="IPR001123">
    <property type="entry name" value="LeuE-type"/>
</dbReference>
<dbReference type="STRING" id="204799.GCA_001696575_00965"/>
<name>I5BY18_9HYPH</name>
<gene>
    <name evidence="7" type="ORF">A33O_11732</name>
</gene>
<evidence type="ECO:0000256" key="1">
    <source>
        <dbReference type="ARBA" id="ARBA00004651"/>
    </source>
</evidence>
<keyword evidence="4 6" id="KW-1133">Transmembrane helix</keyword>
<evidence type="ECO:0000256" key="4">
    <source>
        <dbReference type="ARBA" id="ARBA00022989"/>
    </source>
</evidence>
<dbReference type="AlphaFoldDB" id="I5BY18"/>
<dbReference type="Pfam" id="PF01810">
    <property type="entry name" value="LysE"/>
    <property type="match status" value="1"/>
</dbReference>
<sequence>MARIEAIFNGRARTMTLIELGTFTLVAALLVMSPGPNGVLIAKTVPTSGKAAGFANIAGFFAAFYVHGALSILGISIILVQSAQLFFVVKMLGAAYLCYIGLKALWQAWHGFSAPLAVSPAKRRRTLERAALEGFLTNALNPKVSMFYLAAFPQFIPANADATFWAFALVVIHSLLNILWFSSLVLLFSSFKTLGSSARMQRWLKALTGTVFIGFGLKLATMRP</sequence>
<dbReference type="GO" id="GO:0015171">
    <property type="term" value="F:amino acid transmembrane transporter activity"/>
    <property type="evidence" value="ECO:0007669"/>
    <property type="project" value="TreeGrafter"/>
</dbReference>
<feature type="transmembrane region" description="Helical" evidence="6">
    <location>
        <begin position="57"/>
        <end position="80"/>
    </location>
</feature>
<comment type="caution">
    <text evidence="7">The sequence shown here is derived from an EMBL/GenBank/DDBJ whole genome shotgun (WGS) entry which is preliminary data.</text>
</comment>